<keyword evidence="3" id="KW-0804">Transcription</keyword>
<protein>
    <submittedName>
        <fullName evidence="6">Helix-turn-helix transcriptional regulator</fullName>
    </submittedName>
</protein>
<keyword evidence="1" id="KW-0805">Transcription regulation</keyword>
<dbReference type="Gene3D" id="1.10.10.60">
    <property type="entry name" value="Homeodomain-like"/>
    <property type="match status" value="2"/>
</dbReference>
<dbReference type="RefSeq" id="WP_311349491.1">
    <property type="nucleotide sequence ID" value="NZ_JAVRHR010000001.1"/>
</dbReference>
<gene>
    <name evidence="6" type="ORF">RM706_02750</name>
</gene>
<comment type="caution">
    <text evidence="6">The sequence shown here is derived from an EMBL/GenBank/DDBJ whole genome shotgun (WGS) entry which is preliminary data.</text>
</comment>
<dbReference type="PROSITE" id="PS00041">
    <property type="entry name" value="HTH_ARAC_FAMILY_1"/>
    <property type="match status" value="1"/>
</dbReference>
<name>A0ABU3A8P5_9FLAO</name>
<feature type="transmembrane region" description="Helical" evidence="4">
    <location>
        <begin position="45"/>
        <end position="71"/>
    </location>
</feature>
<dbReference type="InterPro" id="IPR020449">
    <property type="entry name" value="Tscrpt_reg_AraC-type_HTH"/>
</dbReference>
<dbReference type="InterPro" id="IPR018062">
    <property type="entry name" value="HTH_AraC-typ_CS"/>
</dbReference>
<dbReference type="PROSITE" id="PS01124">
    <property type="entry name" value="HTH_ARAC_FAMILY_2"/>
    <property type="match status" value="1"/>
</dbReference>
<proteinExistence type="predicted"/>
<dbReference type="SUPFAM" id="SSF46689">
    <property type="entry name" value="Homeodomain-like"/>
    <property type="match status" value="1"/>
</dbReference>
<feature type="transmembrane region" description="Helical" evidence="4">
    <location>
        <begin position="77"/>
        <end position="96"/>
    </location>
</feature>
<dbReference type="InterPro" id="IPR018060">
    <property type="entry name" value="HTH_AraC"/>
</dbReference>
<dbReference type="PANTHER" id="PTHR43280:SF29">
    <property type="entry name" value="ARAC-FAMILY TRANSCRIPTIONAL REGULATOR"/>
    <property type="match status" value="1"/>
</dbReference>
<dbReference type="Proteomes" id="UP001255246">
    <property type="component" value="Unassembled WGS sequence"/>
</dbReference>
<keyword evidence="4" id="KW-0472">Membrane</keyword>
<reference evidence="6 7" key="1">
    <citation type="submission" date="2023-09" db="EMBL/GenBank/DDBJ databases">
        <authorList>
            <person name="Rey-Velasco X."/>
        </authorList>
    </citation>
    <scope>NUCLEOTIDE SEQUENCE [LARGE SCALE GENOMIC DNA]</scope>
    <source>
        <strain evidence="6 7">F388</strain>
    </source>
</reference>
<sequence>MINLALVKDVFGIVYFILALKLFFQSKKRMKIHYSSITEEGFSWLLKFLISFLLVVVVDLLITVNEIYFGYDVEWDAYITLVFLVLAIVYVGYYGFSQLTVFIPDLALDENTHPYDVVSNKDKEEANHLKALIETDKTFLIPNLTLSMLSEKVKIHPRRLSFLFNNVLGIPFYDFINGYRVEEAKRRLVSTDSYKYTITAIGLSCGFNSKSSFYRIFKNKLGVSPFQYKKDRQ</sequence>
<evidence type="ECO:0000256" key="4">
    <source>
        <dbReference type="SAM" id="Phobius"/>
    </source>
</evidence>
<feature type="transmembrane region" description="Helical" evidence="4">
    <location>
        <begin position="6"/>
        <end position="24"/>
    </location>
</feature>
<keyword evidence="4" id="KW-1133">Transmembrane helix</keyword>
<keyword evidence="7" id="KW-1185">Reference proteome</keyword>
<dbReference type="Pfam" id="PF12833">
    <property type="entry name" value="HTH_18"/>
    <property type="match status" value="1"/>
</dbReference>
<dbReference type="InterPro" id="IPR009057">
    <property type="entry name" value="Homeodomain-like_sf"/>
</dbReference>
<feature type="domain" description="HTH araC/xylS-type" evidence="5">
    <location>
        <begin position="127"/>
        <end position="231"/>
    </location>
</feature>
<accession>A0ABU3A8P5</accession>
<organism evidence="6 7">
    <name type="scientific">Croceitalea rosinachiae</name>
    <dbReference type="NCBI Taxonomy" id="3075596"/>
    <lineage>
        <taxon>Bacteria</taxon>
        <taxon>Pseudomonadati</taxon>
        <taxon>Bacteroidota</taxon>
        <taxon>Flavobacteriia</taxon>
        <taxon>Flavobacteriales</taxon>
        <taxon>Flavobacteriaceae</taxon>
        <taxon>Croceitalea</taxon>
    </lineage>
</organism>
<evidence type="ECO:0000259" key="5">
    <source>
        <dbReference type="PROSITE" id="PS01124"/>
    </source>
</evidence>
<evidence type="ECO:0000313" key="7">
    <source>
        <dbReference type="Proteomes" id="UP001255246"/>
    </source>
</evidence>
<dbReference type="PRINTS" id="PR00032">
    <property type="entry name" value="HTHARAC"/>
</dbReference>
<dbReference type="SMART" id="SM00342">
    <property type="entry name" value="HTH_ARAC"/>
    <property type="match status" value="1"/>
</dbReference>
<evidence type="ECO:0000256" key="3">
    <source>
        <dbReference type="ARBA" id="ARBA00023163"/>
    </source>
</evidence>
<evidence type="ECO:0000256" key="2">
    <source>
        <dbReference type="ARBA" id="ARBA00023125"/>
    </source>
</evidence>
<dbReference type="EMBL" id="JAVRHR010000001">
    <property type="protein sequence ID" value="MDT0605927.1"/>
    <property type="molecule type" value="Genomic_DNA"/>
</dbReference>
<evidence type="ECO:0000313" key="6">
    <source>
        <dbReference type="EMBL" id="MDT0605927.1"/>
    </source>
</evidence>
<keyword evidence="4" id="KW-0812">Transmembrane</keyword>
<dbReference type="PANTHER" id="PTHR43280">
    <property type="entry name" value="ARAC-FAMILY TRANSCRIPTIONAL REGULATOR"/>
    <property type="match status" value="1"/>
</dbReference>
<keyword evidence="2" id="KW-0238">DNA-binding</keyword>
<evidence type="ECO:0000256" key="1">
    <source>
        <dbReference type="ARBA" id="ARBA00023015"/>
    </source>
</evidence>